<sequence>FCTRCTGAGLWTEHAQQKKGGGAQRLRGSSDWSGSNHGDRRGSQNSTLQAGKVSSCMATVLLLPNTVMLSSLCRSWVSWYHSCIASESKQSLQDAPGGLLSLRVVSTDHVVRGSEASEQILIHGGGGGAGRQVGQIHDGGFAAPILDPPREFLVDGLVSRLLVVFSVDDPTAFALPLCVTLPPDPGLCTDPAVFLVLPAKLFLFASESAIQAPGCGGNGGRSLTGAGGGSGLGGNSSSESAVIDGQSSVHGGTSESEAFGRDSLTEVGGFSWLNADVLLLL</sequence>
<evidence type="ECO:0000313" key="3">
    <source>
        <dbReference type="Proteomes" id="UP000518266"/>
    </source>
</evidence>
<gene>
    <name evidence="2" type="ORF">F7725_027210</name>
</gene>
<evidence type="ECO:0000256" key="1">
    <source>
        <dbReference type="SAM" id="MobiDB-lite"/>
    </source>
</evidence>
<evidence type="ECO:0000313" key="2">
    <source>
        <dbReference type="EMBL" id="KAF3834652.1"/>
    </source>
</evidence>
<reference evidence="2 3" key="1">
    <citation type="submission" date="2020-03" db="EMBL/GenBank/DDBJ databases">
        <title>Dissostichus mawsoni Genome sequencing and assembly.</title>
        <authorList>
            <person name="Park H."/>
        </authorList>
    </citation>
    <scope>NUCLEOTIDE SEQUENCE [LARGE SCALE GENOMIC DNA]</scope>
    <source>
        <strain evidence="2">DM0001</strain>
        <tissue evidence="2">Muscle</tissue>
    </source>
</reference>
<feature type="non-terminal residue" evidence="2">
    <location>
        <position position="1"/>
    </location>
</feature>
<protein>
    <submittedName>
        <fullName evidence="2">Uncharacterized protein</fullName>
    </submittedName>
</protein>
<organism evidence="2 3">
    <name type="scientific">Dissostichus mawsoni</name>
    <name type="common">Antarctic cod</name>
    <dbReference type="NCBI Taxonomy" id="36200"/>
    <lineage>
        <taxon>Eukaryota</taxon>
        <taxon>Metazoa</taxon>
        <taxon>Chordata</taxon>
        <taxon>Craniata</taxon>
        <taxon>Vertebrata</taxon>
        <taxon>Euteleostomi</taxon>
        <taxon>Actinopterygii</taxon>
        <taxon>Neopterygii</taxon>
        <taxon>Teleostei</taxon>
        <taxon>Neoteleostei</taxon>
        <taxon>Acanthomorphata</taxon>
        <taxon>Eupercaria</taxon>
        <taxon>Perciformes</taxon>
        <taxon>Notothenioidei</taxon>
        <taxon>Nototheniidae</taxon>
        <taxon>Dissostichus</taxon>
    </lineage>
</organism>
<dbReference type="EMBL" id="JAAKFY010000025">
    <property type="protein sequence ID" value="KAF3834652.1"/>
    <property type="molecule type" value="Genomic_DNA"/>
</dbReference>
<feature type="region of interest" description="Disordered" evidence="1">
    <location>
        <begin position="16"/>
        <end position="48"/>
    </location>
</feature>
<dbReference type="AlphaFoldDB" id="A0A7J5XC90"/>
<name>A0A7J5XC90_DISMA</name>
<accession>A0A7J5XC90</accession>
<feature type="region of interest" description="Disordered" evidence="1">
    <location>
        <begin position="226"/>
        <end position="256"/>
    </location>
</feature>
<proteinExistence type="predicted"/>
<feature type="compositionally biased region" description="Polar residues" evidence="1">
    <location>
        <begin position="245"/>
        <end position="256"/>
    </location>
</feature>
<comment type="caution">
    <text evidence="2">The sequence shown here is derived from an EMBL/GenBank/DDBJ whole genome shotgun (WGS) entry which is preliminary data.</text>
</comment>
<dbReference type="Proteomes" id="UP000518266">
    <property type="component" value="Unassembled WGS sequence"/>
</dbReference>
<keyword evidence="3" id="KW-1185">Reference proteome</keyword>